<evidence type="ECO:0000313" key="2">
    <source>
        <dbReference type="EMBL" id="GGH92553.1"/>
    </source>
</evidence>
<dbReference type="Proteomes" id="UP000621856">
    <property type="component" value="Unassembled WGS sequence"/>
</dbReference>
<feature type="transmembrane region" description="Helical" evidence="1">
    <location>
        <begin position="174"/>
        <end position="200"/>
    </location>
</feature>
<dbReference type="AlphaFoldDB" id="A0A8J3EPW5"/>
<dbReference type="InterPro" id="IPR018750">
    <property type="entry name" value="DUF2306_membrane"/>
</dbReference>
<reference evidence="3 5" key="2">
    <citation type="submission" date="2020-02" db="EMBL/GenBank/DDBJ databases">
        <title>Genome sequence of Parvularcula flava strain NH6-79.</title>
        <authorList>
            <person name="Abdul Karim M.H."/>
            <person name="Lam M.Q."/>
            <person name="Chen S.J."/>
            <person name="Yahya A."/>
            <person name="Shahir S."/>
            <person name="Shamsir M.S."/>
            <person name="Chong C.S."/>
        </authorList>
    </citation>
    <scope>NUCLEOTIDE SEQUENCE [LARGE SCALE GENOMIC DNA]</scope>
    <source>
        <strain evidence="3 5">NH6-79</strain>
    </source>
</reference>
<evidence type="ECO:0000313" key="5">
    <source>
        <dbReference type="Proteomes" id="UP000818603"/>
    </source>
</evidence>
<proteinExistence type="predicted"/>
<feature type="transmembrane region" description="Helical" evidence="1">
    <location>
        <begin position="242"/>
        <end position="268"/>
    </location>
</feature>
<sequence>MSRQSPSTTPTSLSAKLLKASGVLWFIAAATGQLAFIAFIVLYYYTRTLSGNLSAWNDKPIIQGYTAGDDAGNFMFAVHVLLAAMITLAGILQLIPGLRRRAPALHSWSGRLFMLMAVIMAAGGLWLVIVRGTYITVISAIPTSINGVLILITAGVALYFAVTRQIDRHRRWAMRLWLLVNGVWFFRILIMAWAIIMQGAGLTDTLSSPVDLGIAASSYLLPIGILQLYLMAQDTSHMVPKIAMSVLLLVCTGIIAIGTFGAVAFMWWPYI</sequence>
<evidence type="ECO:0000313" key="3">
    <source>
        <dbReference type="EMBL" id="NHK26509.1"/>
    </source>
</evidence>
<evidence type="ECO:0000256" key="1">
    <source>
        <dbReference type="SAM" id="Phobius"/>
    </source>
</evidence>
<comment type="caution">
    <text evidence="2">The sequence shown here is derived from an EMBL/GenBank/DDBJ whole genome shotgun (WGS) entry which is preliminary data.</text>
</comment>
<reference evidence="2" key="1">
    <citation type="journal article" date="2014" name="Int. J. Syst. Evol. Microbiol.">
        <title>Complete genome sequence of Corynebacterium casei LMG S-19264T (=DSM 44701T), isolated from a smear-ripened cheese.</title>
        <authorList>
            <consortium name="US DOE Joint Genome Institute (JGI-PGF)"/>
            <person name="Walter F."/>
            <person name="Albersmeier A."/>
            <person name="Kalinowski J."/>
            <person name="Ruckert C."/>
        </authorList>
    </citation>
    <scope>NUCLEOTIDE SEQUENCE</scope>
    <source>
        <strain evidence="2">CGMCC 1.14984</strain>
    </source>
</reference>
<keyword evidence="1" id="KW-0812">Transmembrane</keyword>
<feature type="transmembrane region" description="Helical" evidence="1">
    <location>
        <begin position="21"/>
        <end position="45"/>
    </location>
</feature>
<feature type="transmembrane region" description="Helical" evidence="1">
    <location>
        <begin position="135"/>
        <end position="162"/>
    </location>
</feature>
<reference evidence="2" key="3">
    <citation type="submission" date="2020-09" db="EMBL/GenBank/DDBJ databases">
        <authorList>
            <person name="Sun Q."/>
            <person name="Zhou Y."/>
        </authorList>
    </citation>
    <scope>NUCLEOTIDE SEQUENCE</scope>
    <source>
        <strain evidence="2">CGMCC 1.14984</strain>
    </source>
</reference>
<feature type="transmembrane region" description="Helical" evidence="1">
    <location>
        <begin position="212"/>
        <end position="230"/>
    </location>
</feature>
<protein>
    <submittedName>
        <fullName evidence="3">DUF2306 domain-containing protein</fullName>
    </submittedName>
    <submittedName>
        <fullName evidence="2">Membrane protein</fullName>
    </submittedName>
</protein>
<feature type="transmembrane region" description="Helical" evidence="1">
    <location>
        <begin position="74"/>
        <end position="96"/>
    </location>
</feature>
<keyword evidence="1" id="KW-1133">Transmembrane helix</keyword>
<dbReference type="Pfam" id="PF10067">
    <property type="entry name" value="DUF2306"/>
    <property type="match status" value="1"/>
</dbReference>
<name>A0A8J3EPW5_9PROT</name>
<dbReference type="Proteomes" id="UP000818603">
    <property type="component" value="Unassembled WGS sequence"/>
</dbReference>
<dbReference type="EMBL" id="VCJR02000001">
    <property type="protein sequence ID" value="NHK26509.1"/>
    <property type="molecule type" value="Genomic_DNA"/>
</dbReference>
<evidence type="ECO:0000313" key="4">
    <source>
        <dbReference type="Proteomes" id="UP000621856"/>
    </source>
</evidence>
<feature type="transmembrane region" description="Helical" evidence="1">
    <location>
        <begin position="108"/>
        <end position="129"/>
    </location>
</feature>
<keyword evidence="1" id="KW-0472">Membrane</keyword>
<keyword evidence="5" id="KW-1185">Reference proteome</keyword>
<gene>
    <name evidence="3" type="ORF">FF098_001150</name>
    <name evidence="2" type="ORF">GCM10011355_02320</name>
</gene>
<organism evidence="2 4">
    <name type="scientific">Aquisalinus luteolus</name>
    <dbReference type="NCBI Taxonomy" id="1566827"/>
    <lineage>
        <taxon>Bacteria</taxon>
        <taxon>Pseudomonadati</taxon>
        <taxon>Pseudomonadota</taxon>
        <taxon>Alphaproteobacteria</taxon>
        <taxon>Parvularculales</taxon>
        <taxon>Parvularculaceae</taxon>
        <taxon>Aquisalinus</taxon>
    </lineage>
</organism>
<dbReference type="EMBL" id="BMGZ01000001">
    <property type="protein sequence ID" value="GGH92553.1"/>
    <property type="molecule type" value="Genomic_DNA"/>
</dbReference>
<accession>A0A8J3EPW5</accession>